<dbReference type="InParanoid" id="A0A263D7J2"/>
<dbReference type="Proteomes" id="UP000242444">
    <property type="component" value="Unassembled WGS sequence"/>
</dbReference>
<proteinExistence type="predicted"/>
<comment type="caution">
    <text evidence="1">The sequence shown here is derived from an EMBL/GenBank/DDBJ whole genome shotgun (WGS) entry which is preliminary data.</text>
</comment>
<organism evidence="1 2">
    <name type="scientific">Amycolatopsis antarctica</name>
    <dbReference type="NCBI Taxonomy" id="1854586"/>
    <lineage>
        <taxon>Bacteria</taxon>
        <taxon>Bacillati</taxon>
        <taxon>Actinomycetota</taxon>
        <taxon>Actinomycetes</taxon>
        <taxon>Pseudonocardiales</taxon>
        <taxon>Pseudonocardiaceae</taxon>
        <taxon>Amycolatopsis</taxon>
    </lineage>
</organism>
<name>A0A263D7J2_9PSEU</name>
<accession>A0A263D7J2</accession>
<keyword evidence="2" id="KW-1185">Reference proteome</keyword>
<gene>
    <name evidence="1" type="ORF">CFN78_06785</name>
</gene>
<evidence type="ECO:0000313" key="2">
    <source>
        <dbReference type="Proteomes" id="UP000242444"/>
    </source>
</evidence>
<reference evidence="1 2" key="1">
    <citation type="submission" date="2017-07" db="EMBL/GenBank/DDBJ databases">
        <title>Amycolatopsis antarcticus sp. nov., isolated from the surface of an Antarcticus brown macroalga.</title>
        <authorList>
            <person name="Wang J."/>
            <person name="Leiva S."/>
            <person name="Huang J."/>
            <person name="Huang Y."/>
        </authorList>
    </citation>
    <scope>NUCLEOTIDE SEQUENCE [LARGE SCALE GENOMIC DNA]</scope>
    <source>
        <strain evidence="1 2">AU-G6</strain>
    </source>
</reference>
<dbReference type="RefSeq" id="WP_094861745.1">
    <property type="nucleotide sequence ID" value="NZ_NKYE01000003.1"/>
</dbReference>
<evidence type="ECO:0000313" key="1">
    <source>
        <dbReference type="EMBL" id="OZM73988.1"/>
    </source>
</evidence>
<sequence length="79" mass="8527">MSDFTHHTPRSTVALVTEALNHLYLIEPPGLREPIRSMLRATAERCAGQASLLGLPVNFDLEVAEALVEESRGQAVGDG</sequence>
<dbReference type="EMBL" id="NKYE01000003">
    <property type="protein sequence ID" value="OZM73988.1"/>
    <property type="molecule type" value="Genomic_DNA"/>
</dbReference>
<dbReference type="AlphaFoldDB" id="A0A263D7J2"/>
<protein>
    <submittedName>
        <fullName evidence="1">Uncharacterized protein</fullName>
    </submittedName>
</protein>